<dbReference type="GO" id="GO:0030246">
    <property type="term" value="F:carbohydrate binding"/>
    <property type="evidence" value="ECO:0007669"/>
    <property type="project" value="InterPro"/>
</dbReference>
<evidence type="ECO:0000256" key="1">
    <source>
        <dbReference type="ARBA" id="ARBA00022512"/>
    </source>
</evidence>
<keyword evidence="6" id="KW-0812">Transmembrane</keyword>
<name>A0A1X9LL34_9MICO</name>
<feature type="domain" description="PKD" evidence="7">
    <location>
        <begin position="1193"/>
        <end position="1269"/>
    </location>
</feature>
<dbReference type="Pfam" id="PF07971">
    <property type="entry name" value="Glyco_hydro_92"/>
    <property type="match status" value="1"/>
</dbReference>
<keyword evidence="4" id="KW-0572">Peptidoglycan-anchor</keyword>
<dbReference type="InterPro" id="IPR035986">
    <property type="entry name" value="PKD_dom_sf"/>
</dbReference>
<dbReference type="GO" id="GO:0005829">
    <property type="term" value="C:cytosol"/>
    <property type="evidence" value="ECO:0007669"/>
    <property type="project" value="TreeGrafter"/>
</dbReference>
<dbReference type="Gene3D" id="2.70.98.10">
    <property type="match status" value="1"/>
</dbReference>
<dbReference type="KEGG" id="cphy:B5808_11775"/>
<organism evidence="9 10">
    <name type="scientific">Cnuibacter physcomitrellae</name>
    <dbReference type="NCBI Taxonomy" id="1619308"/>
    <lineage>
        <taxon>Bacteria</taxon>
        <taxon>Bacillati</taxon>
        <taxon>Actinomycetota</taxon>
        <taxon>Actinomycetes</taxon>
        <taxon>Micrococcales</taxon>
        <taxon>Microbacteriaceae</taxon>
        <taxon>Cnuibacter</taxon>
    </lineage>
</organism>
<dbReference type="Proteomes" id="UP000192775">
    <property type="component" value="Chromosome"/>
</dbReference>
<keyword evidence="3" id="KW-0732">Signal</keyword>
<feature type="region of interest" description="Disordered" evidence="5">
    <location>
        <begin position="1268"/>
        <end position="1329"/>
    </location>
</feature>
<evidence type="ECO:0000259" key="7">
    <source>
        <dbReference type="PROSITE" id="PS50093"/>
    </source>
</evidence>
<dbReference type="Gene3D" id="2.60.40.10">
    <property type="entry name" value="Immunoglobulins"/>
    <property type="match status" value="1"/>
</dbReference>
<dbReference type="InterPro" id="IPR008928">
    <property type="entry name" value="6-hairpin_glycosidase_sf"/>
</dbReference>
<dbReference type="Gene3D" id="1.20.1610.10">
    <property type="entry name" value="alpha-1,2-mannosidases domains"/>
    <property type="match status" value="1"/>
</dbReference>
<dbReference type="InterPro" id="IPR000601">
    <property type="entry name" value="PKD_dom"/>
</dbReference>
<dbReference type="NCBIfam" id="TIGR01180">
    <property type="entry name" value="aman2_put"/>
    <property type="match status" value="1"/>
</dbReference>
<dbReference type="GO" id="GO:0000224">
    <property type="term" value="F:peptide-N4-(N-acetyl-beta-glucosaminyl)asparagine amidase activity"/>
    <property type="evidence" value="ECO:0007669"/>
    <property type="project" value="TreeGrafter"/>
</dbReference>
<dbReference type="EMBL" id="CP020715">
    <property type="protein sequence ID" value="ARJ05827.1"/>
    <property type="molecule type" value="Genomic_DNA"/>
</dbReference>
<feature type="domain" description="Gram-positive cocci surface proteins LPxTG" evidence="8">
    <location>
        <begin position="1327"/>
        <end position="1362"/>
    </location>
</feature>
<dbReference type="InterPro" id="IPR013783">
    <property type="entry name" value="Ig-like_fold"/>
</dbReference>
<dbReference type="CDD" id="cd00146">
    <property type="entry name" value="PKD"/>
    <property type="match status" value="1"/>
</dbReference>
<evidence type="ECO:0000313" key="9">
    <source>
        <dbReference type="EMBL" id="ARJ05827.1"/>
    </source>
</evidence>
<keyword evidence="6" id="KW-0472">Membrane</keyword>
<dbReference type="InterPro" id="IPR019931">
    <property type="entry name" value="LPXTG_anchor"/>
</dbReference>
<dbReference type="Gene3D" id="3.30.2080.10">
    <property type="entry name" value="GH92 mannosidase domain"/>
    <property type="match status" value="1"/>
</dbReference>
<feature type="transmembrane region" description="Helical" evidence="6">
    <location>
        <begin position="1335"/>
        <end position="1356"/>
    </location>
</feature>
<evidence type="ECO:0000256" key="2">
    <source>
        <dbReference type="ARBA" id="ARBA00022525"/>
    </source>
</evidence>
<gene>
    <name evidence="9" type="ORF">B5808_11775</name>
</gene>
<evidence type="ECO:0000256" key="6">
    <source>
        <dbReference type="SAM" id="Phobius"/>
    </source>
</evidence>
<dbReference type="InterPro" id="IPR014718">
    <property type="entry name" value="GH-type_carb-bd"/>
</dbReference>
<dbReference type="PROSITE" id="PS50847">
    <property type="entry name" value="GRAM_POS_ANCHORING"/>
    <property type="match status" value="1"/>
</dbReference>
<dbReference type="PANTHER" id="PTHR12143:SF39">
    <property type="entry name" value="SECRETED PROTEIN"/>
    <property type="match status" value="1"/>
</dbReference>
<dbReference type="InterPro" id="IPR012939">
    <property type="entry name" value="Glyco_hydro_92"/>
</dbReference>
<evidence type="ECO:0008006" key="11">
    <source>
        <dbReference type="Google" id="ProtNLM"/>
    </source>
</evidence>
<dbReference type="InterPro" id="IPR041371">
    <property type="entry name" value="GH92_N"/>
</dbReference>
<protein>
    <recommendedName>
        <fullName evidence="11">Alpha-1,2-mannosidase</fullName>
    </recommendedName>
</protein>
<dbReference type="SUPFAM" id="SSF49299">
    <property type="entry name" value="PKD domain"/>
    <property type="match status" value="1"/>
</dbReference>
<dbReference type="Pfam" id="PF17678">
    <property type="entry name" value="Glyco_hydro_92N"/>
    <property type="match status" value="1"/>
</dbReference>
<dbReference type="PANTHER" id="PTHR12143">
    <property type="entry name" value="PEPTIDE N-GLYCANASE PNGASE -RELATED"/>
    <property type="match status" value="1"/>
</dbReference>
<dbReference type="InterPro" id="IPR050883">
    <property type="entry name" value="PNGase"/>
</dbReference>
<dbReference type="GO" id="GO:0005975">
    <property type="term" value="P:carbohydrate metabolic process"/>
    <property type="evidence" value="ECO:0007669"/>
    <property type="project" value="InterPro"/>
</dbReference>
<sequence>MDGFMAEQSQVHRSTYVTSRTIHGRPLRAALAAVATSALAAGLTVTGGGIAQAAAPAATNPLVTDPAQYVDPLVGSSNAGNTYPGAVAPFGMLAWSPDQSTVAGDGTLRSASPSGYDYSRDIIRGFGLTHVSGAGCAGLSGDLPFMPVSGSVDVSPSAADAAGTPFQSTFSHENEQASPGSYSVDLDNGVQVDLGATTRTGAGRFTYPSGSPASMLIRTSDSLVGSSDADVHIDQATNTVSGSVTSGNFCGGFTGDGILQKSYYTVYFTAQFDTPFASVGTWQDDQLRPGTTEAEGGTTYPGGYPPAGKGSGAYVEFDTSAGSTVNARVGISYVSLANAQENLATENPDGTTLEQVRDRTRADWNEQLDRIQTGGGTGDERTTFYTALYHALLHPNVTSDVNGQYTGFDLATHEVPEGRDAQYATFSGWDVYRSQVQLVTLLDPKRGSDIAASLLDQADQNGGEWDRWTHNSGGTHVMVGDPSAVALAGIVAFGGDDFDVDRAYQSLKTAATVPTANDLSRAGWNIAVVGQRPSLDQFLQHGYYPEGCNAWGCPNETLEMAAADYGLATLADHLGYADDHDAFIARSQSWQNQFNLAATPAGGYVQGRNADGTWTTGFDPASSNGFVEGTSAQYTWMVQHDPAGLFQAMGGNAAAESRLDAFFHEVGDEDGDGVPNEWTLAGGSWDTNLHSNVDNEPSIGAPWLYNYAGTPWKTQETVRATIQQLWLDTKDGVPNGPDGIPGNDDLGEMSSWLVFAAMGLYPENPSRSELTVAAPLFTDTVIHRASGETITLSAPAASIENQYIQSMSVDGQAQTATWLPADAISHDTVVDYTLGSAPNTSWGTAAADAPPSVRQGEQSVLASVDPTTDAVRGGTTSPVTVRAQRFGDAAVDAGYSIEAPTGLTADAPSGSFAFDENGTATTPVVLRAAADLAAGTYPVTVHFTANGSALPDAVVNVSVHEQGTPVIDTSFEDGQARPTDNTVLDQDGWSEYCCGIGGPETKLHQEKAHTGSYSIVYSGRAVERDASATTQLLDVDGLRAQAGSTLSWSVYPQGETTAIAGLVQDASQYVAVDLLFSDGTRLSDSGVTASNGATLDPLAQGGVLTTDAWNDVSVVLPDSVDGKTIDQVVLHFSTGDHYATADDNGYLRGWVDDLRLTQQFSPLTVTPSAGLAATAGVALDAVLATFTGGAGASADEYTATVDWGDGTGVSSAAVTSGGDAPGVRALADGEVYSVSASHTYAAVGDYAAVVTVTDADGVQATATVTVAVTPADPGPGPGGPGTGGPGSGGPGSGGPGSGGPGAGGSGPGAGGSGSGAVPAGTGSDGSLAATGAPTYLPGAAILALLAGLGGLALVLLRRRRAS</sequence>
<evidence type="ECO:0000259" key="8">
    <source>
        <dbReference type="PROSITE" id="PS50847"/>
    </source>
</evidence>
<accession>A0A1X9LL34</accession>
<feature type="compositionally biased region" description="Gly residues" evidence="5">
    <location>
        <begin position="1279"/>
        <end position="1314"/>
    </location>
</feature>
<dbReference type="InterPro" id="IPR005887">
    <property type="entry name" value="GH92_a_mannosidase_put"/>
</dbReference>
<reference evidence="9 10" key="1">
    <citation type="submission" date="2017-04" db="EMBL/GenBank/DDBJ databases">
        <authorList>
            <person name="Afonso C.L."/>
            <person name="Miller P.J."/>
            <person name="Scott M.A."/>
            <person name="Spackman E."/>
            <person name="Goraichik I."/>
            <person name="Dimitrov K.M."/>
            <person name="Suarez D.L."/>
            <person name="Swayne D.E."/>
        </authorList>
    </citation>
    <scope>NUCLEOTIDE SEQUENCE [LARGE SCALE GENOMIC DNA]</scope>
    <source>
        <strain evidence="10">XA(T)</strain>
    </source>
</reference>
<proteinExistence type="predicted"/>
<evidence type="ECO:0000313" key="10">
    <source>
        <dbReference type="Proteomes" id="UP000192775"/>
    </source>
</evidence>
<keyword evidence="10" id="KW-1185">Reference proteome</keyword>
<keyword evidence="2" id="KW-0964">Secreted</keyword>
<dbReference type="STRING" id="1619308.B5808_11775"/>
<dbReference type="SUPFAM" id="SSF48208">
    <property type="entry name" value="Six-hairpin glycosidases"/>
    <property type="match status" value="1"/>
</dbReference>
<dbReference type="GO" id="GO:0006516">
    <property type="term" value="P:glycoprotein catabolic process"/>
    <property type="evidence" value="ECO:0007669"/>
    <property type="project" value="TreeGrafter"/>
</dbReference>
<dbReference type="PROSITE" id="PS50093">
    <property type="entry name" value="PKD"/>
    <property type="match status" value="1"/>
</dbReference>
<evidence type="ECO:0000256" key="5">
    <source>
        <dbReference type="SAM" id="MobiDB-lite"/>
    </source>
</evidence>
<evidence type="ECO:0000256" key="3">
    <source>
        <dbReference type="ARBA" id="ARBA00022729"/>
    </source>
</evidence>
<keyword evidence="1" id="KW-0134">Cell wall</keyword>
<keyword evidence="6" id="KW-1133">Transmembrane helix</keyword>
<evidence type="ECO:0000256" key="4">
    <source>
        <dbReference type="ARBA" id="ARBA00023088"/>
    </source>
</evidence>
<dbReference type="Gene3D" id="1.20.1050.60">
    <property type="entry name" value="alpha-1,2-mannosidase"/>
    <property type="match status" value="1"/>
</dbReference>